<dbReference type="Gene3D" id="2.60.40.10">
    <property type="entry name" value="Immunoglobulins"/>
    <property type="match status" value="1"/>
</dbReference>
<comment type="caution">
    <text evidence="1">The sequence shown here is derived from an EMBL/GenBank/DDBJ whole genome shotgun (WGS) entry which is preliminary data.</text>
</comment>
<reference evidence="1 2" key="1">
    <citation type="journal article" date="2015" name="Microbiome">
        <title>Genomic resolution of linkages in carbon, nitrogen, and sulfur cycling among widespread estuary sediment bacteria.</title>
        <authorList>
            <person name="Baker B.J."/>
            <person name="Lazar C.S."/>
            <person name="Teske A.P."/>
            <person name="Dick G.J."/>
        </authorList>
    </citation>
    <scope>NUCLEOTIDE SEQUENCE [LARGE SCALE GENOMIC DNA]</scope>
    <source>
        <strain evidence="1">SM1_77</strain>
    </source>
</reference>
<evidence type="ECO:0000313" key="1">
    <source>
        <dbReference type="EMBL" id="KPL13876.1"/>
    </source>
</evidence>
<accession>A0A0S8JVY3</accession>
<evidence type="ECO:0000313" key="2">
    <source>
        <dbReference type="Proteomes" id="UP000050975"/>
    </source>
</evidence>
<organism evidence="1 2">
    <name type="scientific">candidate division WOR_3 bacterium SM1_77</name>
    <dbReference type="NCBI Taxonomy" id="1703778"/>
    <lineage>
        <taxon>Bacteria</taxon>
        <taxon>Bacteria division WOR-3</taxon>
    </lineage>
</organism>
<protein>
    <submittedName>
        <fullName evidence="1">Uncharacterized protein</fullName>
    </submittedName>
</protein>
<dbReference type="Proteomes" id="UP000050975">
    <property type="component" value="Unassembled WGS sequence"/>
</dbReference>
<dbReference type="EMBL" id="LJVE01000079">
    <property type="protein sequence ID" value="KPL13876.1"/>
    <property type="molecule type" value="Genomic_DNA"/>
</dbReference>
<dbReference type="AlphaFoldDB" id="A0A0S8JVY3"/>
<name>A0A0S8JVY3_UNCW3</name>
<sequence>MKENIIVLLFFVLVLLKCGGEQLWVSVMSPVDNSSVSGIVSIDVEAGDDVTGVAFYIDDSCKFMSHAAPFFYVWNTFCLSDSSSHVIYLVAEDRKGNEVCSDTVLVMVDNEDTVFADGFEPYLPGSYPHAGWFEIWLGAGSDHTYVEQGNANSGLQSFRLRGTANWVRTDGVELMLGNIHQLTYEVALMIPSEDATGALFGFFVLLNPTLGTIYNGVWFSYQDNLVYARGAVEDSTGFVWVCDTWYRVTVSVNYVQQKMNVWLDNEQVVFDLPATPLDLTDTFALATEYGSAGIVYYDDIKVFED</sequence>
<dbReference type="InterPro" id="IPR013783">
    <property type="entry name" value="Ig-like_fold"/>
</dbReference>
<proteinExistence type="predicted"/>
<gene>
    <name evidence="1" type="ORF">AMJ74_04455</name>
</gene>
<dbReference type="Pfam" id="PF17957">
    <property type="entry name" value="Big_7"/>
    <property type="match status" value="1"/>
</dbReference>